<gene>
    <name evidence="3" type="ORF">L6773_11455</name>
</gene>
<keyword evidence="2" id="KW-0808">Transferase</keyword>
<evidence type="ECO:0000313" key="3">
    <source>
        <dbReference type="EMBL" id="MCG2589185.1"/>
    </source>
</evidence>
<evidence type="ECO:0000256" key="1">
    <source>
        <dbReference type="ARBA" id="ARBA00022676"/>
    </source>
</evidence>
<evidence type="ECO:0000313" key="4">
    <source>
        <dbReference type="Proteomes" id="UP001165366"/>
    </source>
</evidence>
<dbReference type="Gene3D" id="3.40.50.2000">
    <property type="entry name" value="Glycogen Phosphorylase B"/>
    <property type="match status" value="2"/>
</dbReference>
<sequence>MNVKSTILIDPFPATGHINACITLARFLAPRGGHIWFSGLQNFRNIIRNEGFDYYIIPSFLFTTARIEIEEKGRLKFIMENIGGSRFKRIQKKFKKTASDYDRMIDSVKPDLILLDDHYAQKAFYYSKYQIPIIAVQTMLPPLKSKGVPPFQSKHIPTNNKLSHSFTEWLWKKNMVGRTLKKLKNNVLTLGQTDLSVLRSLCPDSELTIQKERCFGVGIRELPMISTSPKAFDFPRSMMNTEVFYFGKHENSSFEKIEDRRLLDLLKKVQEQKNLGQDKMLIYCSLGTLTQIREKICRKFFRKIIITAKNHPAIEFILSIGEHFDINDLSDTPENLRIFSLVPQKQLLENVDIMITAGGLNSIRECIDAEVPMIVYPMNKKADQPGNGARVAFHNLGVTGNIRTASPRSVSRKIGSVLDGMERFRRSLRRMKQKIRESNRTEEKKILELIFQLTGKRTGNLKAHYEIH</sequence>
<reference evidence="3" key="1">
    <citation type="submission" date="2022-01" db="EMBL/GenBank/DDBJ databases">
        <authorList>
            <person name="Wang Y."/>
        </authorList>
    </citation>
    <scope>NUCLEOTIDE SEQUENCE</scope>
    <source>
        <strain evidence="3">WB101</strain>
    </source>
</reference>
<dbReference type="InterPro" id="IPR002213">
    <property type="entry name" value="UDP_glucos_trans"/>
</dbReference>
<reference evidence="3" key="2">
    <citation type="submission" date="2024-05" db="EMBL/GenBank/DDBJ databases">
        <title>Rhodohalobacter halophilus gen. nov., sp. nov., a moderately halophilic member of the family Balneolaceae.</title>
        <authorList>
            <person name="Xia J."/>
        </authorList>
    </citation>
    <scope>NUCLEOTIDE SEQUENCE</scope>
    <source>
        <strain evidence="3">WB101</strain>
    </source>
</reference>
<dbReference type="CDD" id="cd03784">
    <property type="entry name" value="GT1_Gtf-like"/>
    <property type="match status" value="1"/>
</dbReference>
<organism evidence="3 4">
    <name type="scientific">Rhodohalobacter sulfatireducens</name>
    <dbReference type="NCBI Taxonomy" id="2911366"/>
    <lineage>
        <taxon>Bacteria</taxon>
        <taxon>Pseudomonadati</taxon>
        <taxon>Balneolota</taxon>
        <taxon>Balneolia</taxon>
        <taxon>Balneolales</taxon>
        <taxon>Balneolaceae</taxon>
        <taxon>Rhodohalobacter</taxon>
    </lineage>
</organism>
<dbReference type="InterPro" id="IPR050271">
    <property type="entry name" value="UDP-glycosyltransferase"/>
</dbReference>
<evidence type="ECO:0000256" key="2">
    <source>
        <dbReference type="ARBA" id="ARBA00022679"/>
    </source>
</evidence>
<dbReference type="Pfam" id="PF00201">
    <property type="entry name" value="UDPGT"/>
    <property type="match status" value="1"/>
</dbReference>
<protein>
    <submittedName>
        <fullName evidence="3">Glycosyltransferase</fullName>
    </submittedName>
</protein>
<dbReference type="PANTHER" id="PTHR48043:SF145">
    <property type="entry name" value="FI06409P-RELATED"/>
    <property type="match status" value="1"/>
</dbReference>
<keyword evidence="4" id="KW-1185">Reference proteome</keyword>
<name>A0ABS9KED2_9BACT</name>
<dbReference type="EMBL" id="JAKLWS010000013">
    <property type="protein sequence ID" value="MCG2589185.1"/>
    <property type="molecule type" value="Genomic_DNA"/>
</dbReference>
<proteinExistence type="predicted"/>
<comment type="caution">
    <text evidence="3">The sequence shown here is derived from an EMBL/GenBank/DDBJ whole genome shotgun (WGS) entry which is preliminary data.</text>
</comment>
<accession>A0ABS9KED2</accession>
<dbReference type="RefSeq" id="WP_237854548.1">
    <property type="nucleotide sequence ID" value="NZ_JAKLWS010000013.1"/>
</dbReference>
<dbReference type="Proteomes" id="UP001165366">
    <property type="component" value="Unassembled WGS sequence"/>
</dbReference>
<dbReference type="PANTHER" id="PTHR48043">
    <property type="entry name" value="EG:EG0003.4 PROTEIN-RELATED"/>
    <property type="match status" value="1"/>
</dbReference>
<dbReference type="SUPFAM" id="SSF53756">
    <property type="entry name" value="UDP-Glycosyltransferase/glycogen phosphorylase"/>
    <property type="match status" value="1"/>
</dbReference>
<keyword evidence="1" id="KW-0328">Glycosyltransferase</keyword>